<dbReference type="EMBL" id="BARS01029895">
    <property type="protein sequence ID" value="GAG09809.1"/>
    <property type="molecule type" value="Genomic_DNA"/>
</dbReference>
<comment type="caution">
    <text evidence="1">The sequence shown here is derived from an EMBL/GenBank/DDBJ whole genome shotgun (WGS) entry which is preliminary data.</text>
</comment>
<name>X0UVD1_9ZZZZ</name>
<gene>
    <name evidence="1" type="ORF">S01H1_46673</name>
</gene>
<accession>X0UVD1</accession>
<proteinExistence type="predicted"/>
<protein>
    <submittedName>
        <fullName evidence="1">Uncharacterized protein</fullName>
    </submittedName>
</protein>
<dbReference type="AlphaFoldDB" id="X0UVD1"/>
<organism evidence="1">
    <name type="scientific">marine sediment metagenome</name>
    <dbReference type="NCBI Taxonomy" id="412755"/>
    <lineage>
        <taxon>unclassified sequences</taxon>
        <taxon>metagenomes</taxon>
        <taxon>ecological metagenomes</taxon>
    </lineage>
</organism>
<evidence type="ECO:0000313" key="1">
    <source>
        <dbReference type="EMBL" id="GAG09809.1"/>
    </source>
</evidence>
<feature type="non-terminal residue" evidence="1">
    <location>
        <position position="1"/>
    </location>
</feature>
<reference evidence="1" key="1">
    <citation type="journal article" date="2014" name="Front. Microbiol.">
        <title>High frequency of phylogenetically diverse reductive dehalogenase-homologous genes in deep subseafloor sedimentary metagenomes.</title>
        <authorList>
            <person name="Kawai M."/>
            <person name="Futagami T."/>
            <person name="Toyoda A."/>
            <person name="Takaki Y."/>
            <person name="Nishi S."/>
            <person name="Hori S."/>
            <person name="Arai W."/>
            <person name="Tsubouchi T."/>
            <person name="Morono Y."/>
            <person name="Uchiyama I."/>
            <person name="Ito T."/>
            <person name="Fujiyama A."/>
            <person name="Inagaki F."/>
            <person name="Takami H."/>
        </authorList>
    </citation>
    <scope>NUCLEOTIDE SEQUENCE</scope>
    <source>
        <strain evidence="1">Expedition CK06-06</strain>
    </source>
</reference>
<sequence>GKWGITMEINKDVFVSISKESHDILVRLRKKYGSNRNVVEKALRTLCDHETGQIRTDNPDDKLRLQLMSEFNTVLLDRSDFGTMLEGKTNASFDDALGRAYLKRIVGRNLSELSLTEYVELLRRCYSGVFNWVDNIYENMENGTNVVVFVHQFGEDYSEFLASYFSKMFEGLGFRTVEKRIRKKYFILDIRPGA</sequence>